<keyword evidence="2" id="KW-1185">Reference proteome</keyword>
<organism evidence="1 2">
    <name type="scientific">Bauhinia variegata</name>
    <name type="common">Purple orchid tree</name>
    <name type="synonym">Phanera variegata</name>
    <dbReference type="NCBI Taxonomy" id="167791"/>
    <lineage>
        <taxon>Eukaryota</taxon>
        <taxon>Viridiplantae</taxon>
        <taxon>Streptophyta</taxon>
        <taxon>Embryophyta</taxon>
        <taxon>Tracheophyta</taxon>
        <taxon>Spermatophyta</taxon>
        <taxon>Magnoliopsida</taxon>
        <taxon>eudicotyledons</taxon>
        <taxon>Gunneridae</taxon>
        <taxon>Pentapetalae</taxon>
        <taxon>rosids</taxon>
        <taxon>fabids</taxon>
        <taxon>Fabales</taxon>
        <taxon>Fabaceae</taxon>
        <taxon>Cercidoideae</taxon>
        <taxon>Cercideae</taxon>
        <taxon>Bauhiniinae</taxon>
        <taxon>Bauhinia</taxon>
    </lineage>
</organism>
<comment type="caution">
    <text evidence="1">The sequence shown here is derived from an EMBL/GenBank/DDBJ whole genome shotgun (WGS) entry which is preliminary data.</text>
</comment>
<dbReference type="EMBL" id="CM039437">
    <property type="protein sequence ID" value="KAI4304995.1"/>
    <property type="molecule type" value="Genomic_DNA"/>
</dbReference>
<protein>
    <submittedName>
        <fullName evidence="1">Uncharacterized protein</fullName>
    </submittedName>
</protein>
<evidence type="ECO:0000313" key="2">
    <source>
        <dbReference type="Proteomes" id="UP000828941"/>
    </source>
</evidence>
<reference evidence="1 2" key="1">
    <citation type="journal article" date="2022" name="DNA Res.">
        <title>Chromosomal-level genome assembly of the orchid tree Bauhinia variegata (Leguminosae; Cercidoideae) supports the allotetraploid origin hypothesis of Bauhinia.</title>
        <authorList>
            <person name="Zhong Y."/>
            <person name="Chen Y."/>
            <person name="Zheng D."/>
            <person name="Pang J."/>
            <person name="Liu Y."/>
            <person name="Luo S."/>
            <person name="Meng S."/>
            <person name="Qian L."/>
            <person name="Wei D."/>
            <person name="Dai S."/>
            <person name="Zhou R."/>
        </authorList>
    </citation>
    <scope>NUCLEOTIDE SEQUENCE [LARGE SCALE GENOMIC DNA]</scope>
    <source>
        <strain evidence="1">BV-YZ2020</strain>
    </source>
</reference>
<sequence length="374" mass="42672">MEKSPTNAGCMLYLPLGKCQPSFNLEKAVCNHGFFMMSPNKWIPSTKTLQRPLRLANFTSSVIVSISHPSCDAPLHIYVHGIETLSLEDKNIILKQVTRMLRMSNKDVKTVEEFQKLYPEAKESGFGRLFRSPCLFEDIVKSMLLCYSRWDRTLKMAKSLCSLQFQLSNGSSLSKPNAEDQVSQSPTSKRKRKQKGPVNKNIEEGRNCNDKLIGNFPSSKELASLDEYNLNQHCGLGYRASYIISLAKRIEKGTLNLKKLEEECDFGSYEEVYRKLNNLEGVGPFTSSNILMCLGCYQKIPADTETRRHLQEVHGMSDCKKGTIIKISEEIYKKYAPFQCLAYWFELLNSYEKRFGKLCELNESDYYKITGSIA</sequence>
<evidence type="ECO:0000313" key="1">
    <source>
        <dbReference type="EMBL" id="KAI4304995.1"/>
    </source>
</evidence>
<name>A0ACB9L5Z4_BAUVA</name>
<dbReference type="Proteomes" id="UP000828941">
    <property type="component" value="Chromosome 12"/>
</dbReference>
<proteinExistence type="predicted"/>
<gene>
    <name evidence="1" type="ORF">L6164_028387</name>
</gene>
<accession>A0ACB9L5Z4</accession>